<keyword evidence="3" id="KW-1133">Transmembrane helix</keyword>
<dbReference type="InterPro" id="IPR002048">
    <property type="entry name" value="EF_hand_dom"/>
</dbReference>
<dbReference type="SMART" id="SM00054">
    <property type="entry name" value="EFh"/>
    <property type="match status" value="1"/>
</dbReference>
<dbReference type="OrthoDB" id="544685at2759"/>
<feature type="compositionally biased region" description="Basic and acidic residues" evidence="2">
    <location>
        <begin position="8"/>
        <end position="18"/>
    </location>
</feature>
<gene>
    <name evidence="5" type="ORF">GPECTOR_17g800</name>
</gene>
<feature type="transmembrane region" description="Helical" evidence="3">
    <location>
        <begin position="156"/>
        <end position="180"/>
    </location>
</feature>
<evidence type="ECO:0000313" key="6">
    <source>
        <dbReference type="Proteomes" id="UP000075714"/>
    </source>
</evidence>
<keyword evidence="3" id="KW-0472">Membrane</keyword>
<protein>
    <recommendedName>
        <fullName evidence="4">EF-hand domain-containing protein</fullName>
    </recommendedName>
</protein>
<feature type="transmembrane region" description="Helical" evidence="3">
    <location>
        <begin position="278"/>
        <end position="299"/>
    </location>
</feature>
<keyword evidence="3" id="KW-0812">Transmembrane</keyword>
<dbReference type="STRING" id="33097.A0A150GK58"/>
<dbReference type="GO" id="GO:0005509">
    <property type="term" value="F:calcium ion binding"/>
    <property type="evidence" value="ECO:0007669"/>
    <property type="project" value="InterPro"/>
</dbReference>
<dbReference type="GO" id="GO:0005262">
    <property type="term" value="F:calcium channel activity"/>
    <property type="evidence" value="ECO:0007669"/>
    <property type="project" value="TreeGrafter"/>
</dbReference>
<dbReference type="PANTHER" id="PTHR31323">
    <property type="entry name" value="MECHANOSENSITIVE ION CHANNEL PROTEIN MSY2"/>
    <property type="match status" value="1"/>
</dbReference>
<dbReference type="Proteomes" id="UP000075714">
    <property type="component" value="Unassembled WGS sequence"/>
</dbReference>
<feature type="transmembrane region" description="Helical" evidence="3">
    <location>
        <begin position="639"/>
        <end position="662"/>
    </location>
</feature>
<dbReference type="EMBL" id="LSYV01000018">
    <property type="protein sequence ID" value="KXZ50164.1"/>
    <property type="molecule type" value="Genomic_DNA"/>
</dbReference>
<feature type="region of interest" description="Disordered" evidence="2">
    <location>
        <begin position="41"/>
        <end position="115"/>
    </location>
</feature>
<evidence type="ECO:0000256" key="1">
    <source>
        <dbReference type="ARBA" id="ARBA00022837"/>
    </source>
</evidence>
<feature type="compositionally biased region" description="Low complexity" evidence="2">
    <location>
        <begin position="41"/>
        <end position="91"/>
    </location>
</feature>
<dbReference type="PROSITE" id="PS00018">
    <property type="entry name" value="EF_HAND_1"/>
    <property type="match status" value="1"/>
</dbReference>
<dbReference type="InterPro" id="IPR018247">
    <property type="entry name" value="EF_Hand_1_Ca_BS"/>
</dbReference>
<feature type="region of interest" description="Disordered" evidence="2">
    <location>
        <begin position="393"/>
        <end position="412"/>
    </location>
</feature>
<feature type="region of interest" description="Disordered" evidence="2">
    <location>
        <begin position="1"/>
        <end position="28"/>
    </location>
</feature>
<feature type="domain" description="EF-hand" evidence="4">
    <location>
        <begin position="590"/>
        <end position="625"/>
    </location>
</feature>
<evidence type="ECO:0000313" key="5">
    <source>
        <dbReference type="EMBL" id="KXZ50164.1"/>
    </source>
</evidence>
<keyword evidence="1" id="KW-0106">Calcium</keyword>
<keyword evidence="6" id="KW-1185">Reference proteome</keyword>
<feature type="region of interest" description="Disordered" evidence="2">
    <location>
        <begin position="447"/>
        <end position="468"/>
    </location>
</feature>
<dbReference type="InterPro" id="IPR011992">
    <property type="entry name" value="EF-hand-dom_pair"/>
</dbReference>
<proteinExistence type="predicted"/>
<dbReference type="SUPFAM" id="SSF47473">
    <property type="entry name" value="EF-hand"/>
    <property type="match status" value="1"/>
</dbReference>
<accession>A0A150GK58</accession>
<evidence type="ECO:0000256" key="3">
    <source>
        <dbReference type="SAM" id="Phobius"/>
    </source>
</evidence>
<dbReference type="GO" id="GO:0006874">
    <property type="term" value="P:intracellular calcium ion homeostasis"/>
    <property type="evidence" value="ECO:0007669"/>
    <property type="project" value="TreeGrafter"/>
</dbReference>
<dbReference type="Gene3D" id="1.10.238.10">
    <property type="entry name" value="EF-hand"/>
    <property type="match status" value="1"/>
</dbReference>
<dbReference type="AlphaFoldDB" id="A0A150GK58"/>
<dbReference type="PROSITE" id="PS50222">
    <property type="entry name" value="EF_HAND_2"/>
    <property type="match status" value="1"/>
</dbReference>
<comment type="caution">
    <text evidence="5">The sequence shown here is derived from an EMBL/GenBank/DDBJ whole genome shotgun (WGS) entry which is preliminary data.</text>
</comment>
<name>A0A150GK58_GONPE</name>
<sequence length="690" mass="73870">MPVVATPAERRSAERREQPIVAQGGSTRPFLALSSSALYSDAPMPNAFTAPAQPRPATQAAGQQSSEAEAPSSLPTADGVVAGAAGAPAPDGKGKGTEAENDGNAGKDKERAVPSADQVVENLENLDVLALFEEEEEDEDAEDDDLEPPPWHRRPAVLWFLGSVGVGLLLLLVGVILQNVFEKGSSDAFRWFYFFSGTPIMYYALSYAVQRAFTVIEWWFFRESLLYLHNVQRSAVWLLFFLMQLPWFCTMFRWAWCTSTSRFPKRCQQPAYLQATSILWNCLLCVMLFCLANLLKAVLAKLLTTHFYRTAHFNKLKKALEKEYVLQPLYGNAEDPDQSTDVSALPPAQAAAAIPCSPTGSEADAAAGSPAAAHVMPPGRAVGGTALSVPAGGAAPAASGGRVGPSPPIGHGLLGGAGGAEVAPAAAAEQAAHACAAVEAADGAAAHGPAQLVRRQDSRASRMSKVSALKPANKAAAAGAAKKGDEAVSQAMLDVVPPGNALTAQKGLRHMTEAELEVVRTAIVIKTQTALISKYAEKSAEEMEKEMGRVRRFAKALYFNVLPPHAGRSHLLAEDFFNTAERARATRRRQAEAAAKKAFAIFDADGDGEVSRQEVREAVVNIYKERRNMARSLRDTETIVQSLEFGIGVVIHFIFAAVYLLIWGVDLLTGFSTFSATVLALTFVFGNSVK</sequence>
<organism evidence="5 6">
    <name type="scientific">Gonium pectorale</name>
    <name type="common">Green alga</name>
    <dbReference type="NCBI Taxonomy" id="33097"/>
    <lineage>
        <taxon>Eukaryota</taxon>
        <taxon>Viridiplantae</taxon>
        <taxon>Chlorophyta</taxon>
        <taxon>core chlorophytes</taxon>
        <taxon>Chlorophyceae</taxon>
        <taxon>CS clade</taxon>
        <taxon>Chlamydomonadales</taxon>
        <taxon>Volvocaceae</taxon>
        <taxon>Gonium</taxon>
    </lineage>
</organism>
<dbReference type="PANTHER" id="PTHR31323:SF1">
    <property type="entry name" value="MECHANOSENSITIVE ION CHANNEL PROTEIN"/>
    <property type="match status" value="1"/>
</dbReference>
<reference evidence="6" key="1">
    <citation type="journal article" date="2016" name="Nat. Commun.">
        <title>The Gonium pectorale genome demonstrates co-option of cell cycle regulation during the evolution of multicellularity.</title>
        <authorList>
            <person name="Hanschen E.R."/>
            <person name="Marriage T.N."/>
            <person name="Ferris P.J."/>
            <person name="Hamaji T."/>
            <person name="Toyoda A."/>
            <person name="Fujiyama A."/>
            <person name="Neme R."/>
            <person name="Noguchi H."/>
            <person name="Minakuchi Y."/>
            <person name="Suzuki M."/>
            <person name="Kawai-Toyooka H."/>
            <person name="Smith D.R."/>
            <person name="Sparks H."/>
            <person name="Anderson J."/>
            <person name="Bakaric R."/>
            <person name="Luria V."/>
            <person name="Karger A."/>
            <person name="Kirschner M.W."/>
            <person name="Durand P.M."/>
            <person name="Michod R.E."/>
            <person name="Nozaki H."/>
            <person name="Olson B.J."/>
        </authorList>
    </citation>
    <scope>NUCLEOTIDE SEQUENCE [LARGE SCALE GENOMIC DNA]</scope>
    <source>
        <strain evidence="6">NIES-2863</strain>
    </source>
</reference>
<evidence type="ECO:0000256" key="2">
    <source>
        <dbReference type="SAM" id="MobiDB-lite"/>
    </source>
</evidence>
<evidence type="ECO:0000259" key="4">
    <source>
        <dbReference type="PROSITE" id="PS50222"/>
    </source>
</evidence>
<feature type="transmembrane region" description="Helical" evidence="3">
    <location>
        <begin position="234"/>
        <end position="256"/>
    </location>
</feature>
<feature type="transmembrane region" description="Helical" evidence="3">
    <location>
        <begin position="200"/>
        <end position="222"/>
    </location>
</feature>
<feature type="transmembrane region" description="Helical" evidence="3">
    <location>
        <begin position="668"/>
        <end position="686"/>
    </location>
</feature>